<evidence type="ECO:0000313" key="1">
    <source>
        <dbReference type="EMBL" id="BBO69868.1"/>
    </source>
</evidence>
<reference evidence="1 2" key="1">
    <citation type="submission" date="2019-11" db="EMBL/GenBank/DDBJ databases">
        <title>Comparative genomics of hydrocarbon-degrading Desulfosarcina strains.</title>
        <authorList>
            <person name="Watanabe M."/>
            <person name="Kojima H."/>
            <person name="Fukui M."/>
        </authorList>
    </citation>
    <scope>NUCLEOTIDE SEQUENCE [LARGE SCALE GENOMIC DNA]</scope>
    <source>
        <strain evidence="1 2">PL12</strain>
    </source>
</reference>
<keyword evidence="2" id="KW-1185">Reference proteome</keyword>
<gene>
    <name evidence="1" type="ORF">DSCA_37980</name>
</gene>
<organism evidence="1 2">
    <name type="scientific">Desulfosarcina alkanivorans</name>
    <dbReference type="NCBI Taxonomy" id="571177"/>
    <lineage>
        <taxon>Bacteria</taxon>
        <taxon>Pseudomonadati</taxon>
        <taxon>Thermodesulfobacteriota</taxon>
        <taxon>Desulfobacteria</taxon>
        <taxon>Desulfobacterales</taxon>
        <taxon>Desulfosarcinaceae</taxon>
        <taxon>Desulfosarcina</taxon>
    </lineage>
</organism>
<dbReference type="KEGG" id="dalk:DSCA_37980"/>
<dbReference type="Proteomes" id="UP000427906">
    <property type="component" value="Chromosome"/>
</dbReference>
<accession>A0A5K7YM16</accession>
<protein>
    <submittedName>
        <fullName evidence="1">Uncharacterized protein</fullName>
    </submittedName>
</protein>
<dbReference type="EMBL" id="AP021874">
    <property type="protein sequence ID" value="BBO69868.1"/>
    <property type="molecule type" value="Genomic_DNA"/>
</dbReference>
<evidence type="ECO:0000313" key="2">
    <source>
        <dbReference type="Proteomes" id="UP000427906"/>
    </source>
</evidence>
<proteinExistence type="predicted"/>
<dbReference type="AlphaFoldDB" id="A0A5K7YM16"/>
<name>A0A5K7YM16_9BACT</name>
<sequence length="57" mass="6539">MGATVFGSSQKILFVARPGFHLLSRHLRVEARTRLSEVWFQAVQCLICFDRKRFGNG</sequence>